<protein>
    <submittedName>
        <fullName evidence="1">Uncharacterized protein</fullName>
    </submittedName>
</protein>
<keyword evidence="2" id="KW-1185">Reference proteome</keyword>
<reference evidence="1 2" key="2">
    <citation type="journal article" date="2022" name="Mol. Ecol. Resour.">
        <title>The genomes of chicory, endive, great burdock and yacon provide insights into Asteraceae paleo-polyploidization history and plant inulin production.</title>
        <authorList>
            <person name="Fan W."/>
            <person name="Wang S."/>
            <person name="Wang H."/>
            <person name="Wang A."/>
            <person name="Jiang F."/>
            <person name="Liu H."/>
            <person name="Zhao H."/>
            <person name="Xu D."/>
            <person name="Zhang Y."/>
        </authorList>
    </citation>
    <scope>NUCLEOTIDE SEQUENCE [LARGE SCALE GENOMIC DNA]</scope>
    <source>
        <strain evidence="2">cv. Punajuju</strain>
        <tissue evidence="1">Leaves</tissue>
    </source>
</reference>
<dbReference type="Proteomes" id="UP001055811">
    <property type="component" value="Linkage Group LG08"/>
</dbReference>
<proteinExistence type="predicted"/>
<reference evidence="2" key="1">
    <citation type="journal article" date="2022" name="Mol. Ecol. Resour.">
        <title>The genomes of chicory, endive, great burdock and yacon provide insights into Asteraceae palaeo-polyploidization history and plant inulin production.</title>
        <authorList>
            <person name="Fan W."/>
            <person name="Wang S."/>
            <person name="Wang H."/>
            <person name="Wang A."/>
            <person name="Jiang F."/>
            <person name="Liu H."/>
            <person name="Zhao H."/>
            <person name="Xu D."/>
            <person name="Zhang Y."/>
        </authorList>
    </citation>
    <scope>NUCLEOTIDE SEQUENCE [LARGE SCALE GENOMIC DNA]</scope>
    <source>
        <strain evidence="2">cv. Punajuju</strain>
    </source>
</reference>
<sequence length="99" mass="11149">MFRNKNEIGEGGSNIGKPLSPPEDRTCTEEKNNRKSQKDEIEGRIWGRNGVRWRWVVDSCANSIAKQAVADRRPPCENMMARLMMGVAGSRNISPEAIF</sequence>
<evidence type="ECO:0000313" key="1">
    <source>
        <dbReference type="EMBL" id="KAI3700885.1"/>
    </source>
</evidence>
<comment type="caution">
    <text evidence="1">The sequence shown here is derived from an EMBL/GenBank/DDBJ whole genome shotgun (WGS) entry which is preliminary data.</text>
</comment>
<gene>
    <name evidence="1" type="ORF">L2E82_45526</name>
</gene>
<name>A0ACB8ZXM6_CICIN</name>
<accession>A0ACB8ZXM6</accession>
<dbReference type="EMBL" id="CM042016">
    <property type="protein sequence ID" value="KAI3700885.1"/>
    <property type="molecule type" value="Genomic_DNA"/>
</dbReference>
<organism evidence="1 2">
    <name type="scientific">Cichorium intybus</name>
    <name type="common">Chicory</name>
    <dbReference type="NCBI Taxonomy" id="13427"/>
    <lineage>
        <taxon>Eukaryota</taxon>
        <taxon>Viridiplantae</taxon>
        <taxon>Streptophyta</taxon>
        <taxon>Embryophyta</taxon>
        <taxon>Tracheophyta</taxon>
        <taxon>Spermatophyta</taxon>
        <taxon>Magnoliopsida</taxon>
        <taxon>eudicotyledons</taxon>
        <taxon>Gunneridae</taxon>
        <taxon>Pentapetalae</taxon>
        <taxon>asterids</taxon>
        <taxon>campanulids</taxon>
        <taxon>Asterales</taxon>
        <taxon>Asteraceae</taxon>
        <taxon>Cichorioideae</taxon>
        <taxon>Cichorieae</taxon>
        <taxon>Cichoriinae</taxon>
        <taxon>Cichorium</taxon>
    </lineage>
</organism>
<evidence type="ECO:0000313" key="2">
    <source>
        <dbReference type="Proteomes" id="UP001055811"/>
    </source>
</evidence>